<dbReference type="Proteomes" id="UP000027982">
    <property type="component" value="Chromosome"/>
</dbReference>
<dbReference type="EC" id="2.7.6.1" evidence="1"/>
<dbReference type="FunFam" id="3.40.50.2020:FF:000014">
    <property type="entry name" value="Ribose-phosphate pyrophosphokinase 1"/>
    <property type="match status" value="1"/>
</dbReference>
<keyword evidence="5" id="KW-0418">Kinase</keyword>
<dbReference type="PANTHER" id="PTHR10210:SF32">
    <property type="entry name" value="RIBOSE-PHOSPHATE PYROPHOSPHOKINASE 2"/>
    <property type="match status" value="1"/>
</dbReference>
<dbReference type="Pfam" id="PF13793">
    <property type="entry name" value="Pribosyltran_N"/>
    <property type="match status" value="1"/>
</dbReference>
<name>A0A068NWY0_FIMGI</name>
<dbReference type="GO" id="GO:0004749">
    <property type="term" value="F:ribose phosphate diphosphokinase activity"/>
    <property type="evidence" value="ECO:0007669"/>
    <property type="project" value="UniProtKB-EC"/>
</dbReference>
<gene>
    <name evidence="9" type="ORF">OP10G_2731</name>
</gene>
<evidence type="ECO:0000256" key="2">
    <source>
        <dbReference type="ARBA" id="ARBA00022679"/>
    </source>
</evidence>
<dbReference type="PANTHER" id="PTHR10210">
    <property type="entry name" value="RIBOSE-PHOSPHATE DIPHOSPHOKINASE FAMILY MEMBER"/>
    <property type="match status" value="1"/>
</dbReference>
<keyword evidence="4" id="KW-0547">Nucleotide-binding</keyword>
<keyword evidence="10" id="KW-1185">Reference proteome</keyword>
<dbReference type="InterPro" id="IPR029099">
    <property type="entry name" value="Pribosyltran_N"/>
</dbReference>
<evidence type="ECO:0000256" key="6">
    <source>
        <dbReference type="ARBA" id="ARBA00022840"/>
    </source>
</evidence>
<dbReference type="SMART" id="SM01400">
    <property type="entry name" value="Pribosyltran_N"/>
    <property type="match status" value="1"/>
</dbReference>
<feature type="domain" description="Ribose-phosphate pyrophosphokinase N-terminal" evidence="8">
    <location>
        <begin position="14"/>
        <end position="128"/>
    </location>
</feature>
<dbReference type="InterPro" id="IPR005946">
    <property type="entry name" value="Rib-P_diPkinase"/>
</dbReference>
<dbReference type="OrthoDB" id="324294at2"/>
<evidence type="ECO:0000313" key="10">
    <source>
        <dbReference type="Proteomes" id="UP000027982"/>
    </source>
</evidence>
<comment type="catalytic activity">
    <reaction evidence="7">
        <text>D-ribose 5-phosphate + ATP = 5-phospho-alpha-D-ribose 1-diphosphate + AMP + H(+)</text>
        <dbReference type="Rhea" id="RHEA:15609"/>
        <dbReference type="ChEBI" id="CHEBI:15378"/>
        <dbReference type="ChEBI" id="CHEBI:30616"/>
        <dbReference type="ChEBI" id="CHEBI:58017"/>
        <dbReference type="ChEBI" id="CHEBI:78346"/>
        <dbReference type="ChEBI" id="CHEBI:456215"/>
        <dbReference type="EC" id="2.7.6.1"/>
    </reaction>
</comment>
<dbReference type="RefSeq" id="WP_025225356.1">
    <property type="nucleotide sequence ID" value="NZ_CP007139.1"/>
</dbReference>
<protein>
    <recommendedName>
        <fullName evidence="1">ribose-phosphate diphosphokinase</fullName>
        <ecNumber evidence="1">2.7.6.1</ecNumber>
    </recommendedName>
</protein>
<reference evidence="9 10" key="1">
    <citation type="journal article" date="2014" name="PLoS ONE">
        <title>The first complete genome sequence of the class fimbriimonadia in the phylum armatimonadetes.</title>
        <authorList>
            <person name="Hu Z.Y."/>
            <person name="Wang Y.Z."/>
            <person name="Im W.T."/>
            <person name="Wang S.Y."/>
            <person name="Zhao G.P."/>
            <person name="Zheng H.J."/>
            <person name="Quan Z.X."/>
        </authorList>
    </citation>
    <scope>NUCLEOTIDE SEQUENCE [LARGE SCALE GENOMIC DNA]</scope>
    <source>
        <strain evidence="9">Gsoil 348</strain>
    </source>
</reference>
<organism evidence="9 10">
    <name type="scientific">Fimbriimonas ginsengisoli Gsoil 348</name>
    <dbReference type="NCBI Taxonomy" id="661478"/>
    <lineage>
        <taxon>Bacteria</taxon>
        <taxon>Bacillati</taxon>
        <taxon>Armatimonadota</taxon>
        <taxon>Fimbriimonadia</taxon>
        <taxon>Fimbriimonadales</taxon>
        <taxon>Fimbriimonadaceae</taxon>
        <taxon>Fimbriimonas</taxon>
    </lineage>
</organism>
<evidence type="ECO:0000259" key="8">
    <source>
        <dbReference type="Pfam" id="PF13793"/>
    </source>
</evidence>
<dbReference type="STRING" id="661478.OP10G_2731"/>
<dbReference type="GO" id="GO:0016301">
    <property type="term" value="F:kinase activity"/>
    <property type="evidence" value="ECO:0007669"/>
    <property type="project" value="UniProtKB-KW"/>
</dbReference>
<dbReference type="GO" id="GO:0005737">
    <property type="term" value="C:cytoplasm"/>
    <property type="evidence" value="ECO:0007669"/>
    <property type="project" value="TreeGrafter"/>
</dbReference>
<dbReference type="Pfam" id="PF14572">
    <property type="entry name" value="Pribosyl_synth"/>
    <property type="match status" value="1"/>
</dbReference>
<dbReference type="InterPro" id="IPR000836">
    <property type="entry name" value="PRTase_dom"/>
</dbReference>
<keyword evidence="2" id="KW-0808">Transferase</keyword>
<evidence type="ECO:0000313" key="9">
    <source>
        <dbReference type="EMBL" id="AIE86099.1"/>
    </source>
</evidence>
<keyword evidence="3" id="KW-0545">Nucleotide biosynthesis</keyword>
<dbReference type="GO" id="GO:0002189">
    <property type="term" value="C:ribose phosphate diphosphokinase complex"/>
    <property type="evidence" value="ECO:0007669"/>
    <property type="project" value="TreeGrafter"/>
</dbReference>
<evidence type="ECO:0000256" key="5">
    <source>
        <dbReference type="ARBA" id="ARBA00022777"/>
    </source>
</evidence>
<dbReference type="HOGENOM" id="CLU_033546_2_0_0"/>
<dbReference type="NCBIfam" id="TIGR01251">
    <property type="entry name" value="ribP_PPkin"/>
    <property type="match status" value="1"/>
</dbReference>
<dbReference type="GO" id="GO:0006164">
    <property type="term" value="P:purine nucleotide biosynthetic process"/>
    <property type="evidence" value="ECO:0007669"/>
    <property type="project" value="TreeGrafter"/>
</dbReference>
<evidence type="ECO:0000256" key="3">
    <source>
        <dbReference type="ARBA" id="ARBA00022727"/>
    </source>
</evidence>
<sequence>MPRRKGKAMRTHVKLFGTSGTTKLARQVMLELESRLEGQDGDHCVELGDVRVSRFSNENIEVQVDNVRDHIVVVLHTQAPPVSDGLVELMALLDAVNNAHPRQTFLVFPYMPYARSDRKNRPRISVLGQRLPEILNKVLGVRRVLLVEPHDPHLKQYFLPTADEIPGTPLMVQHIRNSLLKTCKADDCVLVFADAGAAKRYEELPFALGLHRAYIHKSRTDHTETPTVRALTGEVQGKHCILVDDEILTGNTVLKDAQLLKEAGAATVRMYATHAVLMDQKMSTEALIKKLVDSPVDEFVVTDTIPVELKAAMAPDRITVLPAAPFIGEAIKRMLLGESLSELHHI</sequence>
<evidence type="ECO:0000256" key="7">
    <source>
        <dbReference type="ARBA" id="ARBA00049535"/>
    </source>
</evidence>
<dbReference type="GO" id="GO:0005524">
    <property type="term" value="F:ATP binding"/>
    <property type="evidence" value="ECO:0007669"/>
    <property type="project" value="UniProtKB-KW"/>
</dbReference>
<dbReference type="AlphaFoldDB" id="A0A068NWY0"/>
<dbReference type="EMBL" id="CP007139">
    <property type="protein sequence ID" value="AIE86099.1"/>
    <property type="molecule type" value="Genomic_DNA"/>
</dbReference>
<dbReference type="eggNOG" id="COG0462">
    <property type="taxonomic scope" value="Bacteria"/>
</dbReference>
<dbReference type="SUPFAM" id="SSF53271">
    <property type="entry name" value="PRTase-like"/>
    <property type="match status" value="2"/>
</dbReference>
<dbReference type="InterPro" id="IPR029057">
    <property type="entry name" value="PRTase-like"/>
</dbReference>
<dbReference type="KEGG" id="fgi:OP10G_2731"/>
<proteinExistence type="predicted"/>
<dbReference type="Gene3D" id="3.40.50.2020">
    <property type="match status" value="2"/>
</dbReference>
<dbReference type="GO" id="GO:0006015">
    <property type="term" value="P:5-phosphoribose 1-diphosphate biosynthetic process"/>
    <property type="evidence" value="ECO:0007669"/>
    <property type="project" value="TreeGrafter"/>
</dbReference>
<dbReference type="GO" id="GO:0000287">
    <property type="term" value="F:magnesium ion binding"/>
    <property type="evidence" value="ECO:0007669"/>
    <property type="project" value="InterPro"/>
</dbReference>
<keyword evidence="6" id="KW-0067">ATP-binding</keyword>
<evidence type="ECO:0000256" key="1">
    <source>
        <dbReference type="ARBA" id="ARBA00013247"/>
    </source>
</evidence>
<accession>A0A068NWY0</accession>
<evidence type="ECO:0000256" key="4">
    <source>
        <dbReference type="ARBA" id="ARBA00022741"/>
    </source>
</evidence>
<dbReference type="CDD" id="cd06223">
    <property type="entry name" value="PRTases_typeI"/>
    <property type="match status" value="1"/>
</dbReference>